<feature type="transmembrane region" description="Helical" evidence="5">
    <location>
        <begin position="187"/>
        <end position="204"/>
    </location>
</feature>
<feature type="transmembrane region" description="Helical" evidence="5">
    <location>
        <begin position="211"/>
        <end position="232"/>
    </location>
</feature>
<dbReference type="EMBL" id="LR792683">
    <property type="protein sequence ID" value="CAB3390426.1"/>
    <property type="molecule type" value="Genomic_DNA"/>
</dbReference>
<feature type="domain" description="O-antigen ligase-related" evidence="6">
    <location>
        <begin position="171"/>
        <end position="308"/>
    </location>
</feature>
<evidence type="ECO:0000313" key="8">
    <source>
        <dbReference type="Proteomes" id="UP000502196"/>
    </source>
</evidence>
<evidence type="ECO:0000256" key="3">
    <source>
        <dbReference type="ARBA" id="ARBA00022989"/>
    </source>
</evidence>
<evidence type="ECO:0000259" key="6">
    <source>
        <dbReference type="Pfam" id="PF04932"/>
    </source>
</evidence>
<feature type="transmembrane region" description="Helical" evidence="5">
    <location>
        <begin position="138"/>
        <end position="155"/>
    </location>
</feature>
<gene>
    <name evidence="7" type="ORF">COOX1_0402</name>
</gene>
<feature type="transmembrane region" description="Helical" evidence="5">
    <location>
        <begin position="63"/>
        <end position="84"/>
    </location>
</feature>
<dbReference type="GO" id="GO:0016874">
    <property type="term" value="F:ligase activity"/>
    <property type="evidence" value="ECO:0007669"/>
    <property type="project" value="UniProtKB-KW"/>
</dbReference>
<accession>A0A6F9DZ71</accession>
<dbReference type="GO" id="GO:0016020">
    <property type="term" value="C:membrane"/>
    <property type="evidence" value="ECO:0007669"/>
    <property type="project" value="UniProtKB-SubCell"/>
</dbReference>
<feature type="transmembrane region" description="Helical" evidence="5">
    <location>
        <begin position="38"/>
        <end position="57"/>
    </location>
</feature>
<comment type="subcellular location">
    <subcellularLocation>
        <location evidence="1">Membrane</location>
        <topology evidence="1">Multi-pass membrane protein</topology>
    </subcellularLocation>
</comment>
<evidence type="ECO:0000256" key="5">
    <source>
        <dbReference type="SAM" id="Phobius"/>
    </source>
</evidence>
<evidence type="ECO:0000256" key="4">
    <source>
        <dbReference type="ARBA" id="ARBA00023136"/>
    </source>
</evidence>
<dbReference type="Proteomes" id="UP000502196">
    <property type="component" value="Chromosome"/>
</dbReference>
<dbReference type="Pfam" id="PF04932">
    <property type="entry name" value="Wzy_C"/>
    <property type="match status" value="1"/>
</dbReference>
<evidence type="ECO:0000256" key="1">
    <source>
        <dbReference type="ARBA" id="ARBA00004141"/>
    </source>
</evidence>
<dbReference type="PANTHER" id="PTHR37422">
    <property type="entry name" value="TEICHURONIC ACID BIOSYNTHESIS PROTEIN TUAE"/>
    <property type="match status" value="1"/>
</dbReference>
<keyword evidence="7" id="KW-0436">Ligase</keyword>
<evidence type="ECO:0000313" key="7">
    <source>
        <dbReference type="EMBL" id="CAB3390426.1"/>
    </source>
</evidence>
<dbReference type="InterPro" id="IPR007016">
    <property type="entry name" value="O-antigen_ligase-rel_domated"/>
</dbReference>
<dbReference type="InterPro" id="IPR051533">
    <property type="entry name" value="WaaL-like"/>
</dbReference>
<dbReference type="PANTHER" id="PTHR37422:SF13">
    <property type="entry name" value="LIPOPOLYSACCHARIDE BIOSYNTHESIS PROTEIN PA4999-RELATED"/>
    <property type="match status" value="1"/>
</dbReference>
<protein>
    <submittedName>
        <fullName evidence="7">Putative O-Antigen ligase</fullName>
    </submittedName>
</protein>
<feature type="transmembrane region" description="Helical" evidence="5">
    <location>
        <begin position="96"/>
        <end position="118"/>
    </location>
</feature>
<keyword evidence="3 5" id="KW-1133">Transmembrane helix</keyword>
<reference evidence="7 8" key="1">
    <citation type="submission" date="2020-04" db="EMBL/GenBank/DDBJ databases">
        <authorList>
            <person name="Hogendoorn C."/>
        </authorList>
    </citation>
    <scope>NUCLEOTIDE SEQUENCE [LARGE SCALE GENOMIC DNA]</scope>
    <source>
        <strain evidence="7">COOX1</strain>
    </source>
</reference>
<proteinExistence type="predicted"/>
<feature type="transmembrane region" description="Helical" evidence="5">
    <location>
        <begin position="299"/>
        <end position="316"/>
    </location>
</feature>
<dbReference type="AlphaFoldDB" id="A0A6F9DZ71"/>
<name>A0A6F9DZ71_9BACL</name>
<keyword evidence="2 5" id="KW-0812">Transmembrane</keyword>
<organism evidence="7 8">
    <name type="scientific">Kyrpidia spormannii</name>
    <dbReference type="NCBI Taxonomy" id="2055160"/>
    <lineage>
        <taxon>Bacteria</taxon>
        <taxon>Bacillati</taxon>
        <taxon>Bacillota</taxon>
        <taxon>Bacilli</taxon>
        <taxon>Bacillales</taxon>
        <taxon>Alicyclobacillaceae</taxon>
        <taxon>Kyrpidia</taxon>
    </lineage>
</organism>
<keyword evidence="4 5" id="KW-0472">Membrane</keyword>
<sequence length="400" mass="44797">MALNGIVFIEPAPVDYLIMFLLVSDVVLGRLKYWNMNLVGLTLFLFVGSTFGSILVATDVVRAFHFELITLYLIGSWLFFVGFFNTYGERGFKVVFAGWTVGAAVTSLVGVVQYLGIMDICADLLLWGDRVRGLFKDPNVFGPFLIPILLYNVYNMEQYQSLLKRGVSFLVVLVTGAGLIFSFSRGAWLAAAISFSIFIGIRSINIHKRALLRMLMVFLLVVVLVGGILTYLTSELNHISEVLYSRARLQPYDYTQRIPMELTALRLGVHNVFGIGPGNLETVYGIAAQNLFLRILTESGWIALVVFLTFLSMTVWRSCRHALGPTGSVWQQITLASLCGIIAESLVIDTLHWRHLWILLAIAWTGQRNSGRPDRSCISVRSDCRRSGQENGIRTLRTYT</sequence>
<evidence type="ECO:0000256" key="2">
    <source>
        <dbReference type="ARBA" id="ARBA00022692"/>
    </source>
</evidence>
<feature type="transmembrane region" description="Helical" evidence="5">
    <location>
        <begin position="162"/>
        <end position="181"/>
    </location>
</feature>
<feature type="transmembrane region" description="Helical" evidence="5">
    <location>
        <begin position="12"/>
        <end position="31"/>
    </location>
</feature>